<dbReference type="InterPro" id="IPR046342">
    <property type="entry name" value="CBS_dom_sf"/>
</dbReference>
<evidence type="ECO:0000256" key="5">
    <source>
        <dbReference type="ARBA" id="ARBA00022737"/>
    </source>
</evidence>
<evidence type="ECO:0000256" key="6">
    <source>
        <dbReference type="ARBA" id="ARBA00022989"/>
    </source>
</evidence>
<dbReference type="SMART" id="SM01091">
    <property type="entry name" value="CorC_HlyC"/>
    <property type="match status" value="1"/>
</dbReference>
<organism evidence="14 15">
    <name type="scientific">Abiotrophia defectiva ATCC 49176</name>
    <dbReference type="NCBI Taxonomy" id="592010"/>
    <lineage>
        <taxon>Bacteria</taxon>
        <taxon>Bacillati</taxon>
        <taxon>Bacillota</taxon>
        <taxon>Bacilli</taxon>
        <taxon>Lactobacillales</taxon>
        <taxon>Aerococcaceae</taxon>
        <taxon>Abiotrophia</taxon>
    </lineage>
</organism>
<dbReference type="OrthoDB" id="9798188at2"/>
<keyword evidence="5" id="KW-0677">Repeat</keyword>
<accession>W1Q3Y4</accession>
<dbReference type="Gene3D" id="3.30.465.10">
    <property type="match status" value="1"/>
</dbReference>
<dbReference type="HOGENOM" id="CLU_015237_4_1_9"/>
<dbReference type="InterPro" id="IPR044751">
    <property type="entry name" value="Ion_transp-like_CBS"/>
</dbReference>
<gene>
    <name evidence="14" type="ORF">GCWU000182_000620</name>
</gene>
<dbReference type="FunFam" id="3.10.580.10:FF:000002">
    <property type="entry name" value="Magnesium/cobalt efflux protein CorC"/>
    <property type="match status" value="1"/>
</dbReference>
<dbReference type="Pfam" id="PF00571">
    <property type="entry name" value="CBS"/>
    <property type="match status" value="2"/>
</dbReference>
<dbReference type="EMBL" id="ACIN03000004">
    <property type="protein sequence ID" value="ESK65886.1"/>
    <property type="molecule type" value="Genomic_DNA"/>
</dbReference>
<proteinExistence type="inferred from homology"/>
<evidence type="ECO:0000313" key="15">
    <source>
        <dbReference type="Proteomes" id="UP000019050"/>
    </source>
</evidence>
<evidence type="ECO:0000256" key="3">
    <source>
        <dbReference type="ARBA" id="ARBA00022475"/>
    </source>
</evidence>
<comment type="subcellular location">
    <subcellularLocation>
        <location evidence="1">Cell membrane</location>
        <topology evidence="1">Multi-pass membrane protein</topology>
    </subcellularLocation>
</comment>
<name>W1Q3Y4_ABIDE</name>
<dbReference type="Pfam" id="PF01595">
    <property type="entry name" value="CNNM"/>
    <property type="match status" value="1"/>
</dbReference>
<feature type="transmembrane region" description="Helical" evidence="11">
    <location>
        <begin position="102"/>
        <end position="123"/>
    </location>
</feature>
<dbReference type="InterPro" id="IPR005170">
    <property type="entry name" value="Transptr-assoc_dom"/>
</dbReference>
<dbReference type="CDD" id="cd04590">
    <property type="entry name" value="CBS_pair_CorC_HlyC_assoc"/>
    <property type="match status" value="1"/>
</dbReference>
<dbReference type="SUPFAM" id="SSF54631">
    <property type="entry name" value="CBS-domain pair"/>
    <property type="match status" value="1"/>
</dbReference>
<dbReference type="PANTHER" id="PTHR43099">
    <property type="entry name" value="UPF0053 PROTEIN YRKA"/>
    <property type="match status" value="1"/>
</dbReference>
<feature type="domain" description="CNNM transmembrane" evidence="13">
    <location>
        <begin position="3"/>
        <end position="201"/>
    </location>
</feature>
<comment type="caution">
    <text evidence="14">The sequence shown here is derived from an EMBL/GenBank/DDBJ whole genome shotgun (WGS) entry which is preliminary data.</text>
</comment>
<evidence type="ECO:0000256" key="1">
    <source>
        <dbReference type="ARBA" id="ARBA00004651"/>
    </source>
</evidence>
<keyword evidence="15" id="KW-1185">Reference proteome</keyword>
<evidence type="ECO:0000256" key="10">
    <source>
        <dbReference type="PROSITE-ProRule" id="PRU01193"/>
    </source>
</evidence>
<evidence type="ECO:0000256" key="8">
    <source>
        <dbReference type="ARBA" id="ARBA00023136"/>
    </source>
</evidence>
<dbReference type="InterPro" id="IPR016169">
    <property type="entry name" value="FAD-bd_PCMH_sub2"/>
</dbReference>
<dbReference type="InterPro" id="IPR036318">
    <property type="entry name" value="FAD-bd_PCMH-like_sf"/>
</dbReference>
<dbReference type="SUPFAM" id="SSF56176">
    <property type="entry name" value="FAD-binding/transporter-associated domain-like"/>
    <property type="match status" value="1"/>
</dbReference>
<dbReference type="InterPro" id="IPR002550">
    <property type="entry name" value="CNNM"/>
</dbReference>
<keyword evidence="8 10" id="KW-0472">Membrane</keyword>
<evidence type="ECO:0000313" key="14">
    <source>
        <dbReference type="EMBL" id="ESK65886.1"/>
    </source>
</evidence>
<feature type="domain" description="CBS" evidence="12">
    <location>
        <begin position="220"/>
        <end position="283"/>
    </location>
</feature>
<dbReference type="Proteomes" id="UP000019050">
    <property type="component" value="Unassembled WGS sequence"/>
</dbReference>
<dbReference type="RefSeq" id="WP_023391271.1">
    <property type="nucleotide sequence ID" value="NZ_KI535340.1"/>
</dbReference>
<protein>
    <recommendedName>
        <fullName evidence="16">CBS domain protein</fullName>
    </recommendedName>
</protein>
<dbReference type="Gene3D" id="3.10.580.10">
    <property type="entry name" value="CBS-domain"/>
    <property type="match status" value="1"/>
</dbReference>
<evidence type="ECO:0000256" key="7">
    <source>
        <dbReference type="ARBA" id="ARBA00023122"/>
    </source>
</evidence>
<dbReference type="PROSITE" id="PS51846">
    <property type="entry name" value="CNNM"/>
    <property type="match status" value="1"/>
</dbReference>
<evidence type="ECO:0008006" key="16">
    <source>
        <dbReference type="Google" id="ProtNLM"/>
    </source>
</evidence>
<keyword evidence="6 10" id="KW-1133">Transmembrane helix</keyword>
<feature type="transmembrane region" description="Helical" evidence="11">
    <location>
        <begin position="12"/>
        <end position="34"/>
    </location>
</feature>
<dbReference type="GO" id="GO:0005886">
    <property type="term" value="C:plasma membrane"/>
    <property type="evidence" value="ECO:0007669"/>
    <property type="project" value="UniProtKB-SubCell"/>
</dbReference>
<evidence type="ECO:0000259" key="13">
    <source>
        <dbReference type="PROSITE" id="PS51846"/>
    </source>
</evidence>
<dbReference type="InterPro" id="IPR051676">
    <property type="entry name" value="UPF0053_domain"/>
</dbReference>
<dbReference type="STRING" id="592010.GCWU000182_000620"/>
<dbReference type="AlphaFoldDB" id="W1Q3Y4"/>
<dbReference type="PANTHER" id="PTHR43099:SF5">
    <property type="entry name" value="HLYC_CORC FAMILY TRANSPORTER"/>
    <property type="match status" value="1"/>
</dbReference>
<comment type="similarity">
    <text evidence="2">Belongs to the UPF0053 family.</text>
</comment>
<dbReference type="eggNOG" id="COG1253">
    <property type="taxonomic scope" value="Bacteria"/>
</dbReference>
<feature type="transmembrane region" description="Helical" evidence="11">
    <location>
        <begin position="63"/>
        <end position="82"/>
    </location>
</feature>
<evidence type="ECO:0000256" key="9">
    <source>
        <dbReference type="PROSITE-ProRule" id="PRU00703"/>
    </source>
</evidence>
<dbReference type="GO" id="GO:0050660">
    <property type="term" value="F:flavin adenine dinucleotide binding"/>
    <property type="evidence" value="ECO:0007669"/>
    <property type="project" value="InterPro"/>
</dbReference>
<keyword evidence="4 10" id="KW-0812">Transmembrane</keyword>
<evidence type="ECO:0000256" key="11">
    <source>
        <dbReference type="SAM" id="Phobius"/>
    </source>
</evidence>
<reference evidence="14" key="1">
    <citation type="submission" date="2013-06" db="EMBL/GenBank/DDBJ databases">
        <authorList>
            <person name="Weinstock G."/>
            <person name="Sodergren E."/>
            <person name="Clifton S."/>
            <person name="Fulton L."/>
            <person name="Fulton B."/>
            <person name="Courtney L."/>
            <person name="Fronick C."/>
            <person name="Harrison M."/>
            <person name="Strong C."/>
            <person name="Farmer C."/>
            <person name="Delahaunty K."/>
            <person name="Markovic C."/>
            <person name="Hall O."/>
            <person name="Minx P."/>
            <person name="Tomlinson C."/>
            <person name="Mitreva M."/>
            <person name="Nelson J."/>
            <person name="Hou S."/>
            <person name="Wollam A."/>
            <person name="Pepin K.H."/>
            <person name="Johnson M."/>
            <person name="Bhonagiri V."/>
            <person name="Nash W.E."/>
            <person name="Warren W."/>
            <person name="Chinwalla A."/>
            <person name="Mardis E.R."/>
            <person name="Wilson R.K."/>
        </authorList>
    </citation>
    <scope>NUCLEOTIDE SEQUENCE [LARGE SCALE GENOMIC DNA]</scope>
    <source>
        <strain evidence="14">ATCC 49176</strain>
    </source>
</reference>
<dbReference type="PROSITE" id="PS51371">
    <property type="entry name" value="CBS"/>
    <property type="match status" value="2"/>
</dbReference>
<feature type="domain" description="CBS" evidence="12">
    <location>
        <begin position="286"/>
        <end position="343"/>
    </location>
</feature>
<dbReference type="Pfam" id="PF03471">
    <property type="entry name" value="CorC_HlyC"/>
    <property type="match status" value="1"/>
</dbReference>
<evidence type="ECO:0000256" key="4">
    <source>
        <dbReference type="ARBA" id="ARBA00022692"/>
    </source>
</evidence>
<evidence type="ECO:0000256" key="2">
    <source>
        <dbReference type="ARBA" id="ARBA00006337"/>
    </source>
</evidence>
<keyword evidence="3" id="KW-1003">Cell membrane</keyword>
<dbReference type="GeneID" id="84816712"/>
<evidence type="ECO:0000259" key="12">
    <source>
        <dbReference type="PROSITE" id="PS51371"/>
    </source>
</evidence>
<keyword evidence="7 9" id="KW-0129">CBS domain</keyword>
<sequence>MDPSGNLSTQILLILVLTFINAIFSASEIAFVSLNQQKMTQLAESGNVKAQRVMKLLDNSDDFLATIQVAITLAGFFSSASAATTFADRIMTWLPSLPGGKAVAILIVTFVLSYLTLVLGELYPKQVALQMPEEIALGTAGFISVTQWLAKPFVGLLTASTGLLKRLTPIDFTKEEEKFTRSEMKALLANSRNDGAIDTDEFAMMQGVLSLDSKLAREVMVPRTDTQMIDIEDPLEENINALLDSPFSRIPLYEGDKDNVIGVIHVKNLLRASREHGFDNLDLREIANEPMFVPDTIYTDDLLLEFRREQTHLAILKDEYGGVEGIVTLEDLIEEIVGEIEDESDINSESLQAIDETHWEIDGGMTLDKFNATFNESVRSEDVETIAGLMIQIIGYVPDDDERLSVRVNDYVLTTTQIENGRIRWVLLTLDAERTMATDFDYQDFEEEEFGDEENEEN</sequence>
<dbReference type="InterPro" id="IPR000644">
    <property type="entry name" value="CBS_dom"/>
</dbReference>